<proteinExistence type="predicted"/>
<sequence>MTKRGRLIVNKMLPEMKYDLKERLISLVKEKELLDLTDYLNAFLENFVEYETRHFFGENIAKVDDLVMYTYKYTGGSLHNHCVVSMNRYMYFNPIYDGDFSIERYDLRCELEYVLDEAIDDGFTEEIKKLTYYVENDSFEEEKKSFLEAYHSNNLIKKLLSLTPVSVAIYLYCDT</sequence>
<comment type="caution">
    <text evidence="1">The sequence shown here is derived from an EMBL/GenBank/DDBJ whole genome shotgun (WGS) entry which is preliminary data.</text>
</comment>
<dbReference type="EMBL" id="JBELQB010000009">
    <property type="protein sequence ID" value="MFL9838273.1"/>
    <property type="molecule type" value="Genomic_DNA"/>
</dbReference>
<evidence type="ECO:0000313" key="1">
    <source>
        <dbReference type="EMBL" id="MFL9838273.1"/>
    </source>
</evidence>
<name>A0ABW8YDI6_9FLAO</name>
<gene>
    <name evidence="1" type="ORF">ABS768_12230</name>
</gene>
<organism evidence="1 2">
    <name type="scientific">Flavobacterium rhizophilum</name>
    <dbReference type="NCBI Taxonomy" id="3163296"/>
    <lineage>
        <taxon>Bacteria</taxon>
        <taxon>Pseudomonadati</taxon>
        <taxon>Bacteroidota</taxon>
        <taxon>Flavobacteriia</taxon>
        <taxon>Flavobacteriales</taxon>
        <taxon>Flavobacteriaceae</taxon>
        <taxon>Flavobacterium</taxon>
    </lineage>
</organism>
<accession>A0ABW8YDI6</accession>
<dbReference type="RefSeq" id="WP_408075245.1">
    <property type="nucleotide sequence ID" value="NZ_JBELQB010000009.1"/>
</dbReference>
<evidence type="ECO:0000313" key="2">
    <source>
        <dbReference type="Proteomes" id="UP001629059"/>
    </source>
</evidence>
<dbReference type="Proteomes" id="UP001629059">
    <property type="component" value="Unassembled WGS sequence"/>
</dbReference>
<keyword evidence="2" id="KW-1185">Reference proteome</keyword>
<reference evidence="1 2" key="1">
    <citation type="submission" date="2024-06" db="EMBL/GenBank/DDBJ databases">
        <authorList>
            <person name="Kaempfer P."/>
            <person name="Viver T."/>
        </authorList>
    </citation>
    <scope>NUCLEOTIDE SEQUENCE [LARGE SCALE GENOMIC DNA]</scope>
    <source>
        <strain evidence="1 2">ST-75</strain>
    </source>
</reference>
<protein>
    <submittedName>
        <fullName evidence="1">Uncharacterized protein</fullName>
    </submittedName>
</protein>